<dbReference type="NCBIfam" id="TIGR01845">
    <property type="entry name" value="outer_NodT"/>
    <property type="match status" value="1"/>
</dbReference>
<evidence type="ECO:0000256" key="1">
    <source>
        <dbReference type="ARBA" id="ARBA00007613"/>
    </source>
</evidence>
<dbReference type="PROSITE" id="PS51257">
    <property type="entry name" value="PROKAR_LIPOPROTEIN"/>
    <property type="match status" value="1"/>
</dbReference>
<keyword evidence="2" id="KW-0472">Membrane</keyword>
<keyword evidence="2" id="KW-0449">Lipoprotein</keyword>
<feature type="signal peptide" evidence="2">
    <location>
        <begin position="1"/>
        <end position="21"/>
    </location>
</feature>
<keyword evidence="2" id="KW-0564">Palmitate</keyword>
<reference evidence="3 4" key="1">
    <citation type="submission" date="2020-03" db="EMBL/GenBank/DDBJ databases">
        <title>Draft genome sequence of environmentally isolated cultures.</title>
        <authorList>
            <person name="Wilson H.S."/>
            <person name="De Leon M.E."/>
        </authorList>
    </citation>
    <scope>NUCLEOTIDE SEQUENCE [LARGE SCALE GENOMIC DNA]</scope>
    <source>
        <strain evidence="3 4">HSC-31F16</strain>
    </source>
</reference>
<accession>A0ABX0LCU3</accession>
<dbReference type="Pfam" id="PF02321">
    <property type="entry name" value="OEP"/>
    <property type="match status" value="2"/>
</dbReference>
<dbReference type="PANTHER" id="PTHR30203">
    <property type="entry name" value="OUTER MEMBRANE CATION EFFLUX PROTEIN"/>
    <property type="match status" value="1"/>
</dbReference>
<keyword evidence="2" id="KW-0812">Transmembrane</keyword>
<comment type="caution">
    <text evidence="3">The sequence shown here is derived from an EMBL/GenBank/DDBJ whole genome shotgun (WGS) entry which is preliminary data.</text>
</comment>
<keyword evidence="2" id="KW-1134">Transmembrane beta strand</keyword>
<sequence>MNPSRLAVSLSLILLAGCAVGPDYRSPTPAQLLPSATTETEPEAAGWWQAFQDPALNRLVGVALRRSPDLASADANIRQARAALEINTGAQWPQLNAGGRVSRDQLSRRGEALANIPFANPQTLFTDYRAGFDASWEIDLFGHTARGVEAGRARLDASREQAADAALRVAAETARLALDYRYWGLRADNAAAQARWRAELARLSRLQFQAGLAGAGEVDQAEAERLRADAQLQPLLAARQATLAALGPLTSLPTEQLRALLDAAMPNPRLPAAPAAALPSELLLRRPDLRAAERQLAAASADIGVAAAEQYPRFSLLASGGWDSVRPGDFAAQASRYWSLGPQLSLPLFAGGRLQAQVRAREAGYDAALAQYRKAVLQALADVETALLRSQAGRVQDARLAEGETALQRQLGFARQRVAVGEAAQSHVLEAQLQLATLREQRLAARQALSADLIALYKALGGDMPLSTPPSSAPPP</sequence>
<organism evidence="3 4">
    <name type="scientific">Chromobacterium fluminis</name>
    <dbReference type="NCBI Taxonomy" id="3044269"/>
    <lineage>
        <taxon>Bacteria</taxon>
        <taxon>Pseudomonadati</taxon>
        <taxon>Pseudomonadota</taxon>
        <taxon>Betaproteobacteria</taxon>
        <taxon>Neisseriales</taxon>
        <taxon>Chromobacteriaceae</taxon>
        <taxon>Chromobacterium</taxon>
    </lineage>
</organism>
<dbReference type="RefSeq" id="WP_166452703.1">
    <property type="nucleotide sequence ID" value="NZ_JAAOMA010000023.1"/>
</dbReference>
<name>A0ABX0LCU3_9NEIS</name>
<evidence type="ECO:0000256" key="2">
    <source>
        <dbReference type="RuleBase" id="RU362097"/>
    </source>
</evidence>
<dbReference type="PANTHER" id="PTHR30203:SF25">
    <property type="entry name" value="OUTER MEMBRANE PROTEIN-RELATED"/>
    <property type="match status" value="1"/>
</dbReference>
<proteinExistence type="inferred from homology"/>
<gene>
    <name evidence="3" type="ORF">HA052_16465</name>
</gene>
<evidence type="ECO:0000313" key="3">
    <source>
        <dbReference type="EMBL" id="NHR06783.1"/>
    </source>
</evidence>
<protein>
    <submittedName>
        <fullName evidence="3">Efflux transporter outer membrane subunit</fullName>
    </submittedName>
</protein>
<feature type="chain" id="PRO_5044981732" evidence="2">
    <location>
        <begin position="22"/>
        <end position="476"/>
    </location>
</feature>
<keyword evidence="4" id="KW-1185">Reference proteome</keyword>
<comment type="subcellular location">
    <subcellularLocation>
        <location evidence="2">Cell membrane</location>
        <topology evidence="2">Lipid-anchor</topology>
    </subcellularLocation>
</comment>
<dbReference type="Gene3D" id="1.20.1600.10">
    <property type="entry name" value="Outer membrane efflux proteins (OEP)"/>
    <property type="match status" value="1"/>
</dbReference>
<dbReference type="Gene3D" id="2.20.200.10">
    <property type="entry name" value="Outer membrane efflux proteins (OEP)"/>
    <property type="match status" value="1"/>
</dbReference>
<evidence type="ECO:0000313" key="4">
    <source>
        <dbReference type="Proteomes" id="UP001515641"/>
    </source>
</evidence>
<dbReference type="EMBL" id="JAAOMA010000023">
    <property type="protein sequence ID" value="NHR06783.1"/>
    <property type="molecule type" value="Genomic_DNA"/>
</dbReference>
<comment type="similarity">
    <text evidence="1 2">Belongs to the outer membrane factor (OMF) (TC 1.B.17) family.</text>
</comment>
<dbReference type="SUPFAM" id="SSF56954">
    <property type="entry name" value="Outer membrane efflux proteins (OEP)"/>
    <property type="match status" value="1"/>
</dbReference>
<keyword evidence="2" id="KW-0732">Signal</keyword>
<dbReference type="InterPro" id="IPR003423">
    <property type="entry name" value="OMP_efflux"/>
</dbReference>
<dbReference type="Proteomes" id="UP001515641">
    <property type="component" value="Unassembled WGS sequence"/>
</dbReference>
<dbReference type="InterPro" id="IPR010131">
    <property type="entry name" value="MdtP/NodT-like"/>
</dbReference>